<feature type="transmembrane region" description="Helical" evidence="7">
    <location>
        <begin position="116"/>
        <end position="138"/>
    </location>
</feature>
<evidence type="ECO:0000256" key="6">
    <source>
        <dbReference type="ARBA" id="ARBA00023136"/>
    </source>
</evidence>
<proteinExistence type="predicted"/>
<protein>
    <submittedName>
        <fullName evidence="9">Carbohydrate ABC transporter permease</fullName>
    </submittedName>
</protein>
<organism evidence="9 10">
    <name type="scientific">Candidatus Alectryocaccomicrobium excrementavium</name>
    <dbReference type="NCBI Taxonomy" id="2840668"/>
    <lineage>
        <taxon>Bacteria</taxon>
        <taxon>Bacillati</taxon>
        <taxon>Bacillota</taxon>
        <taxon>Clostridia</taxon>
        <taxon>Candidatus Alectryocaccomicrobium</taxon>
    </lineage>
</organism>
<dbReference type="GO" id="GO:0005886">
    <property type="term" value="C:plasma membrane"/>
    <property type="evidence" value="ECO:0007669"/>
    <property type="project" value="UniProtKB-SubCell"/>
</dbReference>
<keyword evidence="5 7" id="KW-1133">Transmembrane helix</keyword>
<evidence type="ECO:0000256" key="3">
    <source>
        <dbReference type="ARBA" id="ARBA00022475"/>
    </source>
</evidence>
<dbReference type="CDD" id="cd06261">
    <property type="entry name" value="TM_PBP2"/>
    <property type="match status" value="1"/>
</dbReference>
<dbReference type="Proteomes" id="UP000824140">
    <property type="component" value="Unassembled WGS sequence"/>
</dbReference>
<evidence type="ECO:0000256" key="1">
    <source>
        <dbReference type="ARBA" id="ARBA00004651"/>
    </source>
</evidence>
<dbReference type="PROSITE" id="PS50928">
    <property type="entry name" value="ABC_TM1"/>
    <property type="match status" value="1"/>
</dbReference>
<feature type="transmembrane region" description="Helical" evidence="7">
    <location>
        <begin position="84"/>
        <end position="104"/>
    </location>
</feature>
<reference evidence="9" key="2">
    <citation type="journal article" date="2021" name="PeerJ">
        <title>Extensive microbial diversity within the chicken gut microbiome revealed by metagenomics and culture.</title>
        <authorList>
            <person name="Gilroy R."/>
            <person name="Ravi A."/>
            <person name="Getino M."/>
            <person name="Pursley I."/>
            <person name="Horton D.L."/>
            <person name="Alikhan N.F."/>
            <person name="Baker D."/>
            <person name="Gharbi K."/>
            <person name="Hall N."/>
            <person name="Watson M."/>
            <person name="Adriaenssens E.M."/>
            <person name="Foster-Nyarko E."/>
            <person name="Jarju S."/>
            <person name="Secka A."/>
            <person name="Antonio M."/>
            <person name="Oren A."/>
            <person name="Chaudhuri R.R."/>
            <person name="La Ragione R."/>
            <person name="Hildebrand F."/>
            <person name="Pallen M.J."/>
        </authorList>
    </citation>
    <scope>NUCLEOTIDE SEQUENCE</scope>
    <source>
        <strain evidence="9">13766</strain>
    </source>
</reference>
<dbReference type="InterPro" id="IPR000515">
    <property type="entry name" value="MetI-like"/>
</dbReference>
<feature type="transmembrane region" description="Helical" evidence="7">
    <location>
        <begin position="278"/>
        <end position="295"/>
    </location>
</feature>
<accession>A0A9D1K5H2</accession>
<evidence type="ECO:0000256" key="4">
    <source>
        <dbReference type="ARBA" id="ARBA00022692"/>
    </source>
</evidence>
<feature type="transmembrane region" description="Helical" evidence="7">
    <location>
        <begin position="190"/>
        <end position="212"/>
    </location>
</feature>
<name>A0A9D1K5H2_9FIRM</name>
<dbReference type="InterPro" id="IPR035906">
    <property type="entry name" value="MetI-like_sf"/>
</dbReference>
<dbReference type="PANTHER" id="PTHR43744:SF9">
    <property type="entry name" value="POLYGALACTURONAN_RHAMNOGALACTURONAN TRANSPORT SYSTEM PERMEASE PROTEIN YTCP"/>
    <property type="match status" value="1"/>
</dbReference>
<keyword evidence="6 7" id="KW-0472">Membrane</keyword>
<evidence type="ECO:0000256" key="5">
    <source>
        <dbReference type="ARBA" id="ARBA00022989"/>
    </source>
</evidence>
<feature type="domain" description="ABC transmembrane type-1" evidence="8">
    <location>
        <begin position="81"/>
        <end position="291"/>
    </location>
</feature>
<gene>
    <name evidence="9" type="ORF">IAA84_04810</name>
</gene>
<comment type="subcellular location">
    <subcellularLocation>
        <location evidence="1">Cell membrane</location>
        <topology evidence="1">Multi-pass membrane protein</topology>
    </subcellularLocation>
</comment>
<evidence type="ECO:0000256" key="2">
    <source>
        <dbReference type="ARBA" id="ARBA00022448"/>
    </source>
</evidence>
<keyword evidence="2" id="KW-0813">Transport</keyword>
<dbReference type="PANTHER" id="PTHR43744">
    <property type="entry name" value="ABC TRANSPORTER PERMEASE PROTEIN MG189-RELATED-RELATED"/>
    <property type="match status" value="1"/>
</dbReference>
<dbReference type="Gene3D" id="1.10.3720.10">
    <property type="entry name" value="MetI-like"/>
    <property type="match status" value="1"/>
</dbReference>
<reference evidence="9" key="1">
    <citation type="submission" date="2020-10" db="EMBL/GenBank/DDBJ databases">
        <authorList>
            <person name="Gilroy R."/>
        </authorList>
    </citation>
    <scope>NUCLEOTIDE SEQUENCE</scope>
    <source>
        <strain evidence="9">13766</strain>
    </source>
</reference>
<sequence>MKKVRSSSIRMTRGDRIFCAVNYAAIALLLLVIAYPLYFVVIASFSDPYSVVRGEVYFWFEGFSLDAYKNVFREARVWRGYANTLRYTVFGTALNLLLTIPAGYVLGKKQLVGRGAIAVFFLIPMYFGGGLIPTYLLLKSLRLLNQPYTLILMGGVSVYNVVVTRVFFQTSIPEELFESAHMDGASHMRSFLQIALPLAAPIVAVMALFYAVGRWNSYYDALVYVIDSDYMPLQIVLRSILLLNQSALSGVDASQLATDSEMLTALARQQYMAEAMKYSLIIIAALPLLVAYPFVQKYFVRGMLIGSLKG</sequence>
<comment type="caution">
    <text evidence="9">The sequence shown here is derived from an EMBL/GenBank/DDBJ whole genome shotgun (WGS) entry which is preliminary data.</text>
</comment>
<evidence type="ECO:0000313" key="10">
    <source>
        <dbReference type="Proteomes" id="UP000824140"/>
    </source>
</evidence>
<evidence type="ECO:0000313" key="9">
    <source>
        <dbReference type="EMBL" id="HIS92321.1"/>
    </source>
</evidence>
<feature type="transmembrane region" description="Helical" evidence="7">
    <location>
        <begin position="21"/>
        <end position="44"/>
    </location>
</feature>
<evidence type="ECO:0000259" key="8">
    <source>
        <dbReference type="PROSITE" id="PS50928"/>
    </source>
</evidence>
<dbReference type="EMBL" id="DVJN01000094">
    <property type="protein sequence ID" value="HIS92321.1"/>
    <property type="molecule type" value="Genomic_DNA"/>
</dbReference>
<keyword evidence="4 7" id="KW-0812">Transmembrane</keyword>
<evidence type="ECO:0000256" key="7">
    <source>
        <dbReference type="SAM" id="Phobius"/>
    </source>
</evidence>
<dbReference type="SUPFAM" id="SSF161098">
    <property type="entry name" value="MetI-like"/>
    <property type="match status" value="1"/>
</dbReference>
<keyword evidence="3" id="KW-1003">Cell membrane</keyword>
<dbReference type="GO" id="GO:0055085">
    <property type="term" value="P:transmembrane transport"/>
    <property type="evidence" value="ECO:0007669"/>
    <property type="project" value="InterPro"/>
</dbReference>
<dbReference type="AlphaFoldDB" id="A0A9D1K5H2"/>